<gene>
    <name evidence="1" type="ORF">HPB47_004035</name>
</gene>
<dbReference type="EMBL" id="JABSTQ010010611">
    <property type="protein sequence ID" value="KAG0419537.1"/>
    <property type="molecule type" value="Genomic_DNA"/>
</dbReference>
<keyword evidence="2" id="KW-1185">Reference proteome</keyword>
<proteinExistence type="predicted"/>
<organism evidence="1 2">
    <name type="scientific">Ixodes persulcatus</name>
    <name type="common">Taiga tick</name>
    <dbReference type="NCBI Taxonomy" id="34615"/>
    <lineage>
        <taxon>Eukaryota</taxon>
        <taxon>Metazoa</taxon>
        <taxon>Ecdysozoa</taxon>
        <taxon>Arthropoda</taxon>
        <taxon>Chelicerata</taxon>
        <taxon>Arachnida</taxon>
        <taxon>Acari</taxon>
        <taxon>Parasitiformes</taxon>
        <taxon>Ixodida</taxon>
        <taxon>Ixodoidea</taxon>
        <taxon>Ixodidae</taxon>
        <taxon>Ixodinae</taxon>
        <taxon>Ixodes</taxon>
    </lineage>
</organism>
<accession>A0AC60PHL9</accession>
<reference evidence="1 2" key="1">
    <citation type="journal article" date="2020" name="Cell">
        <title>Large-Scale Comparative Analyses of Tick Genomes Elucidate Their Genetic Diversity and Vector Capacities.</title>
        <authorList>
            <consortium name="Tick Genome and Microbiome Consortium (TIGMIC)"/>
            <person name="Jia N."/>
            <person name="Wang J."/>
            <person name="Shi W."/>
            <person name="Du L."/>
            <person name="Sun Y."/>
            <person name="Zhan W."/>
            <person name="Jiang J.F."/>
            <person name="Wang Q."/>
            <person name="Zhang B."/>
            <person name="Ji P."/>
            <person name="Bell-Sakyi L."/>
            <person name="Cui X.M."/>
            <person name="Yuan T.T."/>
            <person name="Jiang B.G."/>
            <person name="Yang W.F."/>
            <person name="Lam T.T."/>
            <person name="Chang Q.C."/>
            <person name="Ding S.J."/>
            <person name="Wang X.J."/>
            <person name="Zhu J.G."/>
            <person name="Ruan X.D."/>
            <person name="Zhao L."/>
            <person name="Wei J.T."/>
            <person name="Ye R.Z."/>
            <person name="Que T.C."/>
            <person name="Du C.H."/>
            <person name="Zhou Y.H."/>
            <person name="Cheng J.X."/>
            <person name="Dai P.F."/>
            <person name="Guo W.B."/>
            <person name="Han X.H."/>
            <person name="Huang E.J."/>
            <person name="Li L.F."/>
            <person name="Wei W."/>
            <person name="Gao Y.C."/>
            <person name="Liu J.Z."/>
            <person name="Shao H.Z."/>
            <person name="Wang X."/>
            <person name="Wang C.C."/>
            <person name="Yang T.C."/>
            <person name="Huo Q.B."/>
            <person name="Li W."/>
            <person name="Chen H.Y."/>
            <person name="Chen S.E."/>
            <person name="Zhou L.G."/>
            <person name="Ni X.B."/>
            <person name="Tian J.H."/>
            <person name="Sheng Y."/>
            <person name="Liu T."/>
            <person name="Pan Y.S."/>
            <person name="Xia L.Y."/>
            <person name="Li J."/>
            <person name="Zhao F."/>
            <person name="Cao W.C."/>
        </authorList>
    </citation>
    <scope>NUCLEOTIDE SEQUENCE [LARGE SCALE GENOMIC DNA]</scope>
    <source>
        <strain evidence="1">Iper-2018</strain>
    </source>
</reference>
<dbReference type="Proteomes" id="UP000805193">
    <property type="component" value="Unassembled WGS sequence"/>
</dbReference>
<protein>
    <submittedName>
        <fullName evidence="1">Uncharacterized protein</fullName>
    </submittedName>
</protein>
<comment type="caution">
    <text evidence="1">The sequence shown here is derived from an EMBL/GenBank/DDBJ whole genome shotgun (WGS) entry which is preliminary data.</text>
</comment>
<name>A0AC60PHL9_IXOPE</name>
<evidence type="ECO:0000313" key="1">
    <source>
        <dbReference type="EMBL" id="KAG0419537.1"/>
    </source>
</evidence>
<sequence>MMREEETKCAYAILLMAVYWMFELVHLSVTSLLPVFLFPILGILDTASTTAPYMKDVNMMYLAGMIMAAAVEHCNLHYRIALRILLVIGTKTIWWEASTSRFRHAMLLGIAYAANIGGTGSVIGTAPNLIIMGLVEELYPSSATLSFATWMIYNVPPMILCVICAWLYLYFHFIPKRFRSGQLNHEAVGQAIRKRYDDLGPISFHEVAVLAIFIVTVLLWFFRDPYVVTGWASFFPLGKNIKDATPAMLMVLLLFLIPAKPVADPGGSSLLGWQVVQKKIPWGVLLLMGGSFSMAEASKSSGLSVMIGQYLTRLDFLHPILLVTVLCIFTCVVTEIASNTATASVLLPITSYLAQALRIHPLYLMIPVTVSASFAFMLPVATPPNAMVYEHGNMKLSDMAIVDLRSDGPGQASTNGKHVCHKKVEDIFARLKASSVQ</sequence>
<evidence type="ECO:0000313" key="2">
    <source>
        <dbReference type="Proteomes" id="UP000805193"/>
    </source>
</evidence>